<dbReference type="PANTHER" id="PTHR43037">
    <property type="entry name" value="UNNAMED PRODUCT-RELATED"/>
    <property type="match status" value="1"/>
</dbReference>
<organism evidence="3 4">
    <name type="scientific">Neoroseomonas lacus</name>
    <dbReference type="NCBI Taxonomy" id="287609"/>
    <lineage>
        <taxon>Bacteria</taxon>
        <taxon>Pseudomonadati</taxon>
        <taxon>Pseudomonadota</taxon>
        <taxon>Alphaproteobacteria</taxon>
        <taxon>Acetobacterales</taxon>
        <taxon>Acetobacteraceae</taxon>
        <taxon>Neoroseomonas</taxon>
    </lineage>
</organism>
<gene>
    <name evidence="3" type="ORF">GCM10011320_50070</name>
</gene>
<evidence type="ECO:0000256" key="1">
    <source>
        <dbReference type="ARBA" id="ARBA00022729"/>
    </source>
</evidence>
<sequence>MAEPEAAAMMGRLLAATLAAIDALDDAARHIAPDTLEALAAHADATLLATVLEAAEAFPWPDRLAPMRDCLMQAATEARAATEGFATAPADANPMLAAARALRRRARAEAALYPLTPFLPPVSRHFLEPAARDDAALLARLAAVPPGRDGTGVMHLGGPPGTRGGTALYVPETYDPTHPPPLVVALHGGSGNGADFLWTWLREARTRGMLLVAPTAPGRTWTLDDPGADGEVIDRILAEVEVRWPTDPTRSLLTGMSDGGTFT</sequence>
<evidence type="ECO:0000313" key="4">
    <source>
        <dbReference type="Proteomes" id="UP000661507"/>
    </source>
</evidence>
<reference evidence="3" key="2">
    <citation type="submission" date="2020-09" db="EMBL/GenBank/DDBJ databases">
        <authorList>
            <person name="Sun Q."/>
            <person name="Zhou Y."/>
        </authorList>
    </citation>
    <scope>NUCLEOTIDE SEQUENCE</scope>
    <source>
        <strain evidence="3">CGMCC 1.3617</strain>
    </source>
</reference>
<accession>A0A917NWU6</accession>
<name>A0A917NWU6_9PROT</name>
<dbReference type="PANTHER" id="PTHR43037:SF5">
    <property type="entry name" value="FERULOYL ESTERASE"/>
    <property type="match status" value="1"/>
</dbReference>
<dbReference type="Proteomes" id="UP000661507">
    <property type="component" value="Unassembled WGS sequence"/>
</dbReference>
<dbReference type="EMBL" id="BMKW01000014">
    <property type="protein sequence ID" value="GGJ36311.1"/>
    <property type="molecule type" value="Genomic_DNA"/>
</dbReference>
<protein>
    <recommendedName>
        <fullName evidence="5">Phospholipase</fullName>
    </recommendedName>
</protein>
<dbReference type="InterPro" id="IPR029058">
    <property type="entry name" value="AB_hydrolase_fold"/>
</dbReference>
<dbReference type="GO" id="GO:0016787">
    <property type="term" value="F:hydrolase activity"/>
    <property type="evidence" value="ECO:0007669"/>
    <property type="project" value="UniProtKB-KW"/>
</dbReference>
<proteinExistence type="predicted"/>
<evidence type="ECO:0008006" key="5">
    <source>
        <dbReference type="Google" id="ProtNLM"/>
    </source>
</evidence>
<reference evidence="3" key="1">
    <citation type="journal article" date="2014" name="Int. J. Syst. Evol. Microbiol.">
        <title>Complete genome sequence of Corynebacterium casei LMG S-19264T (=DSM 44701T), isolated from a smear-ripened cheese.</title>
        <authorList>
            <consortium name="US DOE Joint Genome Institute (JGI-PGF)"/>
            <person name="Walter F."/>
            <person name="Albersmeier A."/>
            <person name="Kalinowski J."/>
            <person name="Ruckert C."/>
        </authorList>
    </citation>
    <scope>NUCLEOTIDE SEQUENCE</scope>
    <source>
        <strain evidence="3">CGMCC 1.3617</strain>
    </source>
</reference>
<keyword evidence="2" id="KW-0378">Hydrolase</keyword>
<keyword evidence="4" id="KW-1185">Reference proteome</keyword>
<evidence type="ECO:0000256" key="2">
    <source>
        <dbReference type="ARBA" id="ARBA00022801"/>
    </source>
</evidence>
<dbReference type="Gene3D" id="3.40.50.1820">
    <property type="entry name" value="alpha/beta hydrolase"/>
    <property type="match status" value="1"/>
</dbReference>
<keyword evidence="1" id="KW-0732">Signal</keyword>
<evidence type="ECO:0000313" key="3">
    <source>
        <dbReference type="EMBL" id="GGJ36311.1"/>
    </source>
</evidence>
<dbReference type="SUPFAM" id="SSF53474">
    <property type="entry name" value="alpha/beta-Hydrolases"/>
    <property type="match status" value="1"/>
</dbReference>
<dbReference type="InterPro" id="IPR050955">
    <property type="entry name" value="Plant_Biomass_Hydrol_Est"/>
</dbReference>
<dbReference type="AlphaFoldDB" id="A0A917NWU6"/>
<dbReference type="RefSeq" id="WP_188971957.1">
    <property type="nucleotide sequence ID" value="NZ_BMKW01000014.1"/>
</dbReference>
<comment type="caution">
    <text evidence="3">The sequence shown here is derived from an EMBL/GenBank/DDBJ whole genome shotgun (WGS) entry which is preliminary data.</text>
</comment>